<dbReference type="AlphaFoldDB" id="A0A4V3IRY4"/>
<dbReference type="RefSeq" id="WP_134518322.1">
    <property type="nucleotide sequence ID" value="NZ_SOHE01000017.1"/>
</dbReference>
<dbReference type="GO" id="GO:0005829">
    <property type="term" value="C:cytosol"/>
    <property type="evidence" value="ECO:0007669"/>
    <property type="project" value="TreeGrafter"/>
</dbReference>
<dbReference type="EMBL" id="SOHE01000017">
    <property type="protein sequence ID" value="TFD54190.1"/>
    <property type="molecule type" value="Genomic_DNA"/>
</dbReference>
<dbReference type="PROSITE" id="PS00647">
    <property type="entry name" value="THYMID_PHOSPHORYLASE"/>
    <property type="match status" value="1"/>
</dbReference>
<reference evidence="6 7" key="1">
    <citation type="submission" date="2019-03" db="EMBL/GenBank/DDBJ databases">
        <title>Genomics of glacier-inhabiting Cryobacterium strains.</title>
        <authorList>
            <person name="Liu Q."/>
            <person name="Xin Y.-H."/>
        </authorList>
    </citation>
    <scope>NUCLEOTIDE SEQUENCE [LARGE SCALE GENOMIC DNA]</scope>
    <source>
        <strain evidence="6 7">Hh14</strain>
    </source>
</reference>
<dbReference type="NCBIfam" id="TIGR02644">
    <property type="entry name" value="Y_phosphoryl"/>
    <property type="match status" value="1"/>
</dbReference>
<dbReference type="SUPFAM" id="SSF54680">
    <property type="entry name" value="Pyrimidine nucleoside phosphorylase C-terminal domain"/>
    <property type="match status" value="1"/>
</dbReference>
<dbReference type="Proteomes" id="UP000297447">
    <property type="component" value="Unassembled WGS sequence"/>
</dbReference>
<evidence type="ECO:0000256" key="2">
    <source>
        <dbReference type="ARBA" id="ARBA00011738"/>
    </source>
</evidence>
<dbReference type="InterPro" id="IPR013102">
    <property type="entry name" value="PYNP_C"/>
</dbReference>
<evidence type="ECO:0000259" key="5">
    <source>
        <dbReference type="SMART" id="SM00941"/>
    </source>
</evidence>
<evidence type="ECO:0000256" key="1">
    <source>
        <dbReference type="ARBA" id="ARBA00006915"/>
    </source>
</evidence>
<dbReference type="Gene3D" id="3.90.1170.30">
    <property type="entry name" value="Pyrimidine nucleoside phosphorylase-like, C-terminal domain"/>
    <property type="match status" value="1"/>
</dbReference>
<dbReference type="GO" id="GO:0006213">
    <property type="term" value="P:pyrimidine nucleoside metabolic process"/>
    <property type="evidence" value="ECO:0007669"/>
    <property type="project" value="InterPro"/>
</dbReference>
<feature type="domain" description="Pyrimidine nucleoside phosphorylase C-terminal" evidence="5">
    <location>
        <begin position="351"/>
        <end position="425"/>
    </location>
</feature>
<gene>
    <name evidence="6" type="ORF">E3T55_04180</name>
</gene>
<keyword evidence="7" id="KW-1185">Reference proteome</keyword>
<dbReference type="Pfam" id="PF07831">
    <property type="entry name" value="PYNP_C"/>
    <property type="match status" value="1"/>
</dbReference>
<dbReference type="Gene3D" id="3.40.1030.10">
    <property type="entry name" value="Nucleoside phosphorylase/phosphoribosyltransferase catalytic domain"/>
    <property type="match status" value="1"/>
</dbReference>
<dbReference type="InterPro" id="IPR018090">
    <property type="entry name" value="Pyrmidine_PPas_bac/euk"/>
</dbReference>
<comment type="similarity">
    <text evidence="1">Belongs to the thymidine/pyrimidine-nucleoside phosphorylase family.</text>
</comment>
<dbReference type="InterPro" id="IPR036320">
    <property type="entry name" value="Glycosyl_Trfase_fam3_N_dom_sf"/>
</dbReference>
<keyword evidence="4 6" id="KW-0808">Transferase</keyword>
<dbReference type="Pfam" id="PF00591">
    <property type="entry name" value="Glycos_transf_3"/>
    <property type="match status" value="1"/>
</dbReference>
<evidence type="ECO:0000313" key="7">
    <source>
        <dbReference type="Proteomes" id="UP000297447"/>
    </source>
</evidence>
<proteinExistence type="inferred from homology"/>
<dbReference type="FunFam" id="3.40.1030.10:FF:000003">
    <property type="entry name" value="Pyrimidine-nucleoside phosphorylase"/>
    <property type="match status" value="1"/>
</dbReference>
<dbReference type="InterPro" id="IPR017459">
    <property type="entry name" value="Glycosyl_Trfase_fam3_N_dom"/>
</dbReference>
<dbReference type="SUPFAM" id="SSF47648">
    <property type="entry name" value="Nucleoside phosphorylase/phosphoribosyltransferase N-terminal domain"/>
    <property type="match status" value="1"/>
</dbReference>
<comment type="subunit">
    <text evidence="2">Homodimer.</text>
</comment>
<dbReference type="OrthoDB" id="9763887at2"/>
<organism evidence="6 7">
    <name type="scientific">Cryobacterium frigoriphilum</name>
    <dbReference type="NCBI Taxonomy" id="1259150"/>
    <lineage>
        <taxon>Bacteria</taxon>
        <taxon>Bacillati</taxon>
        <taxon>Actinomycetota</taxon>
        <taxon>Actinomycetes</taxon>
        <taxon>Micrococcales</taxon>
        <taxon>Microbacteriaceae</taxon>
        <taxon>Cryobacterium</taxon>
    </lineage>
</organism>
<dbReference type="GO" id="GO:0006206">
    <property type="term" value="P:pyrimidine nucleobase metabolic process"/>
    <property type="evidence" value="ECO:0007669"/>
    <property type="project" value="InterPro"/>
</dbReference>
<dbReference type="InterPro" id="IPR036566">
    <property type="entry name" value="PYNP-like_C_sf"/>
</dbReference>
<dbReference type="PANTHER" id="PTHR10515:SF0">
    <property type="entry name" value="THYMIDINE PHOSPHORYLASE"/>
    <property type="match status" value="1"/>
</dbReference>
<accession>A0A4V3IRY4</accession>
<dbReference type="SMART" id="SM00941">
    <property type="entry name" value="PYNP_C"/>
    <property type="match status" value="1"/>
</dbReference>
<evidence type="ECO:0000313" key="6">
    <source>
        <dbReference type="EMBL" id="TFD54190.1"/>
    </source>
</evidence>
<name>A0A4V3IRY4_9MICO</name>
<dbReference type="PIRSF" id="PIRSF000478">
    <property type="entry name" value="TP_PyNP"/>
    <property type="match status" value="1"/>
</dbReference>
<dbReference type="NCBIfam" id="NF004490">
    <property type="entry name" value="PRK05820.1"/>
    <property type="match status" value="1"/>
</dbReference>
<sequence>MEFPVSNSSTGTSAIEAFDMVDLIHTKRDRGALSTAQIDWLIDAYTRGFVGDEQMAAMTMAIFLNGMSRDEIRALTMAMLASGERMSFEGLGKPTTDKHSTGGVGDKITLPLMPLVAVFGAAVPQLSGRGLGHTGGTLDKLESIPGWRANLTNDEMFAQLQQHGGVISAAGSGLAPADGKLYSLRDITGTVESIPLIASSIMSKKIAEGTSALVLDVKFGSGAFLKDIDRSRELARTMVELGEDAGVATSALLTNMNVPLGLAIGNANEVRESVEVLAGGGPADVVELTVALAREMLSLAGITDVDVQAALHDGRAMDKWRAVIRAQGGDPDARLPVARETHVVYAPRSGVLVEQQALPFGIGAWRLGAGRARKQDPVQHAAGIDLHAKPGDTVVAGQALFTLSADEPERFARALESVEGAWRIGDVGEPVLDGGPLIAERITR</sequence>
<evidence type="ECO:0000256" key="3">
    <source>
        <dbReference type="ARBA" id="ARBA00022676"/>
    </source>
</evidence>
<comment type="caution">
    <text evidence="6">The sequence shown here is derived from an EMBL/GenBank/DDBJ whole genome shotgun (WGS) entry which is preliminary data.</text>
</comment>
<dbReference type="GO" id="GO:0009032">
    <property type="term" value="F:thymidine phosphorylase activity"/>
    <property type="evidence" value="ECO:0007669"/>
    <property type="project" value="UniProtKB-EC"/>
</dbReference>
<dbReference type="PANTHER" id="PTHR10515">
    <property type="entry name" value="THYMIDINE PHOSPHORYLASE"/>
    <property type="match status" value="1"/>
</dbReference>
<dbReference type="Gene3D" id="1.20.970.10">
    <property type="entry name" value="Transferase, Pyrimidine Nucleoside Phosphorylase, Chain C"/>
    <property type="match status" value="1"/>
</dbReference>
<dbReference type="Pfam" id="PF02885">
    <property type="entry name" value="Glycos_trans_3N"/>
    <property type="match status" value="1"/>
</dbReference>
<dbReference type="InterPro" id="IPR000053">
    <property type="entry name" value="Thymidine/pyrmidine_PPase"/>
</dbReference>
<evidence type="ECO:0000256" key="4">
    <source>
        <dbReference type="ARBA" id="ARBA00022679"/>
    </source>
</evidence>
<keyword evidence="3 6" id="KW-0328">Glycosyltransferase</keyword>
<dbReference type="EC" id="2.4.2.4" evidence="6"/>
<dbReference type="InterPro" id="IPR000312">
    <property type="entry name" value="Glycosyl_Trfase_fam3"/>
</dbReference>
<protein>
    <submittedName>
        <fullName evidence="6">Thymidine phosphorylase</fullName>
        <ecNumber evidence="6">2.4.2.4</ecNumber>
    </submittedName>
</protein>
<dbReference type="GO" id="GO:0004645">
    <property type="term" value="F:1,4-alpha-oligoglucan phosphorylase activity"/>
    <property type="evidence" value="ECO:0007669"/>
    <property type="project" value="InterPro"/>
</dbReference>
<dbReference type="InterPro" id="IPR035902">
    <property type="entry name" value="Nuc_phospho_transferase"/>
</dbReference>
<dbReference type="SUPFAM" id="SSF52418">
    <property type="entry name" value="Nucleoside phosphorylase/phosphoribosyltransferase catalytic domain"/>
    <property type="match status" value="1"/>
</dbReference>
<dbReference type="InterPro" id="IPR017872">
    <property type="entry name" value="Pyrmidine_PPase_CS"/>
</dbReference>